<dbReference type="InterPro" id="IPR001387">
    <property type="entry name" value="Cro/C1-type_HTH"/>
</dbReference>
<proteinExistence type="predicted"/>
<dbReference type="InterPro" id="IPR036286">
    <property type="entry name" value="LexA/Signal_pep-like_sf"/>
</dbReference>
<evidence type="ECO:0000313" key="2">
    <source>
        <dbReference type="EMBL" id="MEJ5861656.1"/>
    </source>
</evidence>
<dbReference type="InterPro" id="IPR010982">
    <property type="entry name" value="Lambda_DNA-bd_dom_sf"/>
</dbReference>
<dbReference type="Gene3D" id="1.10.260.40">
    <property type="entry name" value="lambda repressor-like DNA-binding domains"/>
    <property type="match status" value="1"/>
</dbReference>
<reference evidence="2 3" key="1">
    <citation type="submission" date="2024-02" db="EMBL/GenBank/DDBJ databases">
        <title>Identification of pathogenicity and growth-promoting function of Pseudomonas putida variant.</title>
        <authorList>
            <person name="Sun J."/>
        </authorList>
    </citation>
    <scope>NUCLEOTIDE SEQUENCE [LARGE SCALE GENOMIC DNA]</scope>
    <source>
        <strain evidence="2 3">A03</strain>
    </source>
</reference>
<dbReference type="Pfam" id="PF00717">
    <property type="entry name" value="Peptidase_S24"/>
    <property type="match status" value="1"/>
</dbReference>
<dbReference type="InterPro" id="IPR039418">
    <property type="entry name" value="LexA-like"/>
</dbReference>
<feature type="domain" description="HTH cro/C1-type" evidence="1">
    <location>
        <begin position="10"/>
        <end position="52"/>
    </location>
</feature>
<accession>A0ABU8QLX1</accession>
<evidence type="ECO:0000313" key="3">
    <source>
        <dbReference type="Proteomes" id="UP001380290"/>
    </source>
</evidence>
<gene>
    <name evidence="2" type="ORF">V7S98_00220</name>
</gene>
<dbReference type="CDD" id="cd00093">
    <property type="entry name" value="HTH_XRE"/>
    <property type="match status" value="1"/>
</dbReference>
<dbReference type="InterPro" id="IPR050077">
    <property type="entry name" value="LexA_repressor"/>
</dbReference>
<organism evidence="2 3">
    <name type="scientific">Pseudomonas farsensis</name>
    <dbReference type="NCBI Taxonomy" id="2745492"/>
    <lineage>
        <taxon>Bacteria</taxon>
        <taxon>Pseudomonadati</taxon>
        <taxon>Pseudomonadota</taxon>
        <taxon>Gammaproteobacteria</taxon>
        <taxon>Pseudomonadales</taxon>
        <taxon>Pseudomonadaceae</taxon>
        <taxon>Pseudomonas</taxon>
    </lineage>
</organism>
<dbReference type="PANTHER" id="PTHR33516">
    <property type="entry name" value="LEXA REPRESSOR"/>
    <property type="match status" value="1"/>
</dbReference>
<dbReference type="CDD" id="cd06529">
    <property type="entry name" value="S24_LexA-like"/>
    <property type="match status" value="1"/>
</dbReference>
<comment type="caution">
    <text evidence="2">The sequence shown here is derived from an EMBL/GenBank/DDBJ whole genome shotgun (WGS) entry which is preliminary data.</text>
</comment>
<keyword evidence="3" id="KW-1185">Reference proteome</keyword>
<dbReference type="RefSeq" id="WP_339597859.1">
    <property type="nucleotide sequence ID" value="NZ_JBAVVI010000126.1"/>
</dbReference>
<dbReference type="SMART" id="SM00530">
    <property type="entry name" value="HTH_XRE"/>
    <property type="match status" value="1"/>
</dbReference>
<name>A0ABU8QLX1_9PSED</name>
<dbReference type="EMBL" id="JBBHLC010000001">
    <property type="protein sequence ID" value="MEJ5861656.1"/>
    <property type="molecule type" value="Genomic_DNA"/>
</dbReference>
<protein>
    <submittedName>
        <fullName evidence="2">S24 family peptidase</fullName>
    </submittedName>
</protein>
<dbReference type="SUPFAM" id="SSF51306">
    <property type="entry name" value="LexA/Signal peptidase"/>
    <property type="match status" value="1"/>
</dbReference>
<sequence length="210" mass="23374">MKDLKWSEGELGRKSGVPQPTIHRILTGVSASPRHNNVEKIAKALGVTSEWLWKGSDTAERFQMASSGARDEGYTAGLVPLISWEQAANWVGHPAPEPFQEPEAWLPCPVPHSATTFALRVRGLSMFNPRERRSFQDGDVIFVDPARLPEHASFVIAKLGNSQEATFRQLVVEGERHFLKPVNDSWPDPILELTEHARICGVAVCKVEIF</sequence>
<dbReference type="Proteomes" id="UP001380290">
    <property type="component" value="Unassembled WGS sequence"/>
</dbReference>
<dbReference type="PANTHER" id="PTHR33516:SF2">
    <property type="entry name" value="LEXA REPRESSOR-RELATED"/>
    <property type="match status" value="1"/>
</dbReference>
<dbReference type="PROSITE" id="PS50943">
    <property type="entry name" value="HTH_CROC1"/>
    <property type="match status" value="1"/>
</dbReference>
<evidence type="ECO:0000259" key="1">
    <source>
        <dbReference type="PROSITE" id="PS50943"/>
    </source>
</evidence>
<dbReference type="Pfam" id="PF01381">
    <property type="entry name" value="HTH_3"/>
    <property type="match status" value="1"/>
</dbReference>
<dbReference type="InterPro" id="IPR015927">
    <property type="entry name" value="Peptidase_S24_S26A/B/C"/>
</dbReference>
<dbReference type="SUPFAM" id="SSF47413">
    <property type="entry name" value="lambda repressor-like DNA-binding domains"/>
    <property type="match status" value="1"/>
</dbReference>
<dbReference type="Gene3D" id="2.10.109.10">
    <property type="entry name" value="Umud Fragment, subunit A"/>
    <property type="match status" value="1"/>
</dbReference>